<evidence type="ECO:0000313" key="9">
    <source>
        <dbReference type="Proteomes" id="UP000694397"/>
    </source>
</evidence>
<reference evidence="8" key="3">
    <citation type="submission" date="2025-09" db="UniProtKB">
        <authorList>
            <consortium name="Ensembl"/>
        </authorList>
    </citation>
    <scope>IDENTIFICATION</scope>
</reference>
<evidence type="ECO:0000256" key="4">
    <source>
        <dbReference type="ARBA" id="ARBA00023069"/>
    </source>
</evidence>
<evidence type="ECO:0000256" key="7">
    <source>
        <dbReference type="ARBA" id="ARBA00037541"/>
    </source>
</evidence>
<gene>
    <name evidence="8" type="primary">LOC108927924</name>
</gene>
<keyword evidence="5" id="KW-0966">Cell projection</keyword>
<keyword evidence="4" id="KW-0969">Cilium</keyword>
<accession>A0A8C9SIY4</accession>
<comment type="function">
    <text evidence="7">Important for male fertility. With ROPN1L, involved in fibrous sheath integrity and sperm motility, plays a role in PKA-dependent signaling processes required for spermatozoa capacitation.</text>
</comment>
<dbReference type="Ensembl" id="ENSSFOT00015041874.1">
    <property type="protein sequence ID" value="ENSSFOP00015038300.1"/>
    <property type="gene ID" value="ENSSFOG00015023442.2"/>
</dbReference>
<keyword evidence="9" id="KW-1185">Reference proteome</keyword>
<keyword evidence="3" id="KW-0282">Flagellum</keyword>
<dbReference type="AlphaFoldDB" id="A0A8C9SIY4"/>
<proteinExistence type="inferred from homology"/>
<name>A0A8C9SIY4_SCLFO</name>
<dbReference type="GO" id="GO:0031514">
    <property type="term" value="C:motile cilium"/>
    <property type="evidence" value="ECO:0007669"/>
    <property type="project" value="UniProtKB-SubCell"/>
</dbReference>
<evidence type="ECO:0000256" key="6">
    <source>
        <dbReference type="ARBA" id="ARBA00035651"/>
    </source>
</evidence>
<evidence type="ECO:0000256" key="1">
    <source>
        <dbReference type="ARBA" id="ARBA00004230"/>
    </source>
</evidence>
<comment type="similarity">
    <text evidence="6">Belongs to the ropporin family.</text>
</comment>
<organism evidence="8 9">
    <name type="scientific">Scleropages formosus</name>
    <name type="common">Asian bonytongue</name>
    <name type="synonym">Osteoglossum formosum</name>
    <dbReference type="NCBI Taxonomy" id="113540"/>
    <lineage>
        <taxon>Eukaryota</taxon>
        <taxon>Metazoa</taxon>
        <taxon>Chordata</taxon>
        <taxon>Craniata</taxon>
        <taxon>Vertebrata</taxon>
        <taxon>Euteleostomi</taxon>
        <taxon>Actinopterygii</taxon>
        <taxon>Neopterygii</taxon>
        <taxon>Teleostei</taxon>
        <taxon>Osteoglossocephala</taxon>
        <taxon>Osteoglossomorpha</taxon>
        <taxon>Osteoglossiformes</taxon>
        <taxon>Osteoglossidae</taxon>
        <taxon>Scleropages</taxon>
    </lineage>
</organism>
<dbReference type="PANTHER" id="PTHR14952:SF12">
    <property type="entry name" value="ROPPORIN-1B"/>
    <property type="match status" value="1"/>
</dbReference>
<protein>
    <submittedName>
        <fullName evidence="8">Ropporin-1-like protein</fullName>
    </submittedName>
</protein>
<reference evidence="8" key="2">
    <citation type="submission" date="2025-08" db="UniProtKB">
        <authorList>
            <consortium name="Ensembl"/>
        </authorList>
    </citation>
    <scope>IDENTIFICATION</scope>
</reference>
<dbReference type="GeneTree" id="ENSGT00390000012731"/>
<dbReference type="Proteomes" id="UP000694397">
    <property type="component" value="Chromosome 12"/>
</dbReference>
<dbReference type="PANTHER" id="PTHR14952">
    <property type="entry name" value="ROPPORIN-1-LIKE PROTEIN"/>
    <property type="match status" value="1"/>
</dbReference>
<evidence type="ECO:0000256" key="2">
    <source>
        <dbReference type="ARBA" id="ARBA00022843"/>
    </source>
</evidence>
<keyword evidence="2" id="KW-0832">Ubl conjugation</keyword>
<dbReference type="OrthoDB" id="10067602at2759"/>
<sequence>MLFPAAFWEEEEKSTSLLVCKSSDANLSARARPRPRGSRRPLRCTKSSAASPVYCSGLQRLRSGSRTVGAPPPRASPSARLALTCSPDSQSAAVGWWCANDRISILSGRQNTRAHAHSQSHSRSLARSFAHAHAGVSLRRWGSVLVMSCGNPQRFKGAMVRAERYFSALTQEKPLPVRGSPDTPTSVDLTRETLSAIHQEFQKRETVSRKELESMWKSFSLAEDHLQHILSVGCFREELEWMKFFALCCSYIGGTIKNAMAHICYILNSEPGCKLLEASVPYDTFRPLYTYLATMDGEVSEAQIDQALAYLGKKAKSSNGMVKVSDFIDTCKVRLG</sequence>
<dbReference type="GO" id="GO:0005737">
    <property type="term" value="C:cytoplasm"/>
    <property type="evidence" value="ECO:0007669"/>
    <property type="project" value="TreeGrafter"/>
</dbReference>
<evidence type="ECO:0000256" key="5">
    <source>
        <dbReference type="ARBA" id="ARBA00023273"/>
    </source>
</evidence>
<comment type="subcellular location">
    <subcellularLocation>
        <location evidence="1">Cell projection</location>
        <location evidence="1">Cilium</location>
        <location evidence="1">Flagellum</location>
    </subcellularLocation>
</comment>
<dbReference type="GO" id="GO:0048240">
    <property type="term" value="P:sperm capacitation"/>
    <property type="evidence" value="ECO:0007669"/>
    <property type="project" value="TreeGrafter"/>
</dbReference>
<reference evidence="8 9" key="1">
    <citation type="submission" date="2019-04" db="EMBL/GenBank/DDBJ databases">
        <authorList>
            <consortium name="Wellcome Sanger Institute Data Sharing"/>
        </authorList>
    </citation>
    <scope>NUCLEOTIDE SEQUENCE [LARGE SCALE GENOMIC DNA]</scope>
</reference>
<evidence type="ECO:0000256" key="3">
    <source>
        <dbReference type="ARBA" id="ARBA00022846"/>
    </source>
</evidence>
<evidence type="ECO:0000313" key="8">
    <source>
        <dbReference type="Ensembl" id="ENSSFOP00015038300.1"/>
    </source>
</evidence>